<sequence>MDVVGEWTGGLVRALRMALRMTMDELADKLDMSTRVVGKWEANPGLVPALATQQLLDVVLERATEGQRARFALLATQAGSGVSAVAADGVSGEDAQSVLVVPTTSAPLPRHEIGLPTSDTIAYLRSNLHNQYLADNLIGPRALLPVITAHVSTVNSLRRQVTGKAMDELLAIEAGYAEFAGWLSHDSGDLYSATRWYNHAYEMADAAGDERMCAFVLTRRAVQSIGEGDAHYGAKLARMAQRDKSVRTARVRALAAQTEAIGHAISGNHGETDRALDSAVLLTDLGNSILPDGDPSVGRYCEPGLYLKITNAKCQLELGRAESAVSAFRDVLRSLPSNYHRDRGNYLARLAQACALAGEPVDACIAIEESLGIALATGSTRTFADLEKIIPVQLAPWAKEPEVVRVREMLLDAQKSDGR</sequence>
<organism evidence="2 3">
    <name type="scientific">Lentzea kristufekii</name>
    <dbReference type="NCBI Taxonomy" id="3095430"/>
    <lineage>
        <taxon>Bacteria</taxon>
        <taxon>Bacillati</taxon>
        <taxon>Actinomycetota</taxon>
        <taxon>Actinomycetes</taxon>
        <taxon>Pseudonocardiales</taxon>
        <taxon>Pseudonocardiaceae</taxon>
        <taxon>Lentzea</taxon>
    </lineage>
</organism>
<dbReference type="SUPFAM" id="SSF47413">
    <property type="entry name" value="lambda repressor-like DNA-binding domains"/>
    <property type="match status" value="1"/>
</dbReference>
<protein>
    <submittedName>
        <fullName evidence="2">Helix-turn-helix transcriptional regulator</fullName>
    </submittedName>
</protein>
<dbReference type="PROSITE" id="PS50943">
    <property type="entry name" value="HTH_CROC1"/>
    <property type="match status" value="1"/>
</dbReference>
<proteinExistence type="predicted"/>
<dbReference type="EMBL" id="JAXAVV010000032">
    <property type="protein sequence ID" value="MDX8055747.1"/>
    <property type="molecule type" value="Genomic_DNA"/>
</dbReference>
<evidence type="ECO:0000313" key="2">
    <source>
        <dbReference type="EMBL" id="MDX8055747.1"/>
    </source>
</evidence>
<evidence type="ECO:0000313" key="3">
    <source>
        <dbReference type="Proteomes" id="UP001271792"/>
    </source>
</evidence>
<dbReference type="CDD" id="cd00093">
    <property type="entry name" value="HTH_XRE"/>
    <property type="match status" value="1"/>
</dbReference>
<evidence type="ECO:0000259" key="1">
    <source>
        <dbReference type="PROSITE" id="PS50943"/>
    </source>
</evidence>
<gene>
    <name evidence="2" type="ORF">SK571_40765</name>
</gene>
<dbReference type="Gene3D" id="1.10.260.40">
    <property type="entry name" value="lambda repressor-like DNA-binding domains"/>
    <property type="match status" value="1"/>
</dbReference>
<keyword evidence="3" id="KW-1185">Reference proteome</keyword>
<dbReference type="InterPro" id="IPR001387">
    <property type="entry name" value="Cro/C1-type_HTH"/>
</dbReference>
<dbReference type="Proteomes" id="UP001271792">
    <property type="component" value="Unassembled WGS sequence"/>
</dbReference>
<name>A0ABU4U5B1_9PSEU</name>
<comment type="caution">
    <text evidence="2">The sequence shown here is derived from an EMBL/GenBank/DDBJ whole genome shotgun (WGS) entry which is preliminary data.</text>
</comment>
<accession>A0ABU4U5B1</accession>
<reference evidence="2 3" key="1">
    <citation type="submission" date="2023-11" db="EMBL/GenBank/DDBJ databases">
        <title>Lentzea sokolovensis, sp. nov., Lentzea kristufkii, sp. nov., and Lentzea miocenensis, sp. nov., rare actinobacteria from Sokolov Coal Basin, Miocene lacustrine sediment, Czech Republic.</title>
        <authorList>
            <person name="Lara A."/>
            <person name="Kotroba L."/>
            <person name="Nouioui I."/>
            <person name="Neumann-Schaal M."/>
            <person name="Mast Y."/>
            <person name="Chronakova A."/>
        </authorList>
    </citation>
    <scope>NUCLEOTIDE SEQUENCE [LARGE SCALE GENOMIC DNA]</scope>
    <source>
        <strain evidence="2 3">BCCO 10_0798</strain>
    </source>
</reference>
<feature type="domain" description="HTH cro/C1-type" evidence="1">
    <location>
        <begin position="12"/>
        <end position="41"/>
    </location>
</feature>
<dbReference type="RefSeq" id="WP_319989466.1">
    <property type="nucleotide sequence ID" value="NZ_JAXAVV010000032.1"/>
</dbReference>
<dbReference type="InterPro" id="IPR010982">
    <property type="entry name" value="Lambda_DNA-bd_dom_sf"/>
</dbReference>